<sequence length="24" mass="2847">MESLLPCPMQGLWNNKRLKDFRGL</sequence>
<evidence type="ECO:0000313" key="1">
    <source>
        <dbReference type="EMBL" id="JAE28791.1"/>
    </source>
</evidence>
<reference evidence="1" key="1">
    <citation type="submission" date="2014-09" db="EMBL/GenBank/DDBJ databases">
        <authorList>
            <person name="Magalhaes I.L.F."/>
            <person name="Oliveira U."/>
            <person name="Santos F.R."/>
            <person name="Vidigal T.H.D.A."/>
            <person name="Brescovit A.D."/>
            <person name="Santos A.J."/>
        </authorList>
    </citation>
    <scope>NUCLEOTIDE SEQUENCE</scope>
    <source>
        <tissue evidence="1">Shoot tissue taken approximately 20 cm above the soil surface</tissue>
    </source>
</reference>
<reference evidence="1" key="2">
    <citation type="journal article" date="2015" name="Data Brief">
        <title>Shoot transcriptome of the giant reed, Arundo donax.</title>
        <authorList>
            <person name="Barrero R.A."/>
            <person name="Guerrero F.D."/>
            <person name="Moolhuijzen P."/>
            <person name="Goolsby J.A."/>
            <person name="Tidwell J."/>
            <person name="Bellgard S.E."/>
            <person name="Bellgard M.I."/>
        </authorList>
    </citation>
    <scope>NUCLEOTIDE SEQUENCE</scope>
    <source>
        <tissue evidence="1">Shoot tissue taken approximately 20 cm above the soil surface</tissue>
    </source>
</reference>
<organism evidence="1">
    <name type="scientific">Arundo donax</name>
    <name type="common">Giant reed</name>
    <name type="synonym">Donax arundinaceus</name>
    <dbReference type="NCBI Taxonomy" id="35708"/>
    <lineage>
        <taxon>Eukaryota</taxon>
        <taxon>Viridiplantae</taxon>
        <taxon>Streptophyta</taxon>
        <taxon>Embryophyta</taxon>
        <taxon>Tracheophyta</taxon>
        <taxon>Spermatophyta</taxon>
        <taxon>Magnoliopsida</taxon>
        <taxon>Liliopsida</taxon>
        <taxon>Poales</taxon>
        <taxon>Poaceae</taxon>
        <taxon>PACMAD clade</taxon>
        <taxon>Arundinoideae</taxon>
        <taxon>Arundineae</taxon>
        <taxon>Arundo</taxon>
    </lineage>
</organism>
<accession>A0A0A9H1S2</accession>
<proteinExistence type="predicted"/>
<dbReference type="EMBL" id="GBRH01169105">
    <property type="protein sequence ID" value="JAE28791.1"/>
    <property type="molecule type" value="Transcribed_RNA"/>
</dbReference>
<name>A0A0A9H1S2_ARUDO</name>
<protein>
    <submittedName>
        <fullName evidence="1">Uncharacterized protein</fullName>
    </submittedName>
</protein>
<dbReference type="AlphaFoldDB" id="A0A0A9H1S2"/>